<evidence type="ECO:0000313" key="2">
    <source>
        <dbReference type="Proteomes" id="UP001151760"/>
    </source>
</evidence>
<protein>
    <recommendedName>
        <fullName evidence="3">Xylulose kinase-1</fullName>
    </recommendedName>
</protein>
<dbReference type="EMBL" id="BQNB010018010">
    <property type="protein sequence ID" value="GJT69676.1"/>
    <property type="molecule type" value="Genomic_DNA"/>
</dbReference>
<evidence type="ECO:0000313" key="1">
    <source>
        <dbReference type="EMBL" id="GJT69676.1"/>
    </source>
</evidence>
<accession>A0ABQ5G231</accession>
<comment type="caution">
    <text evidence="1">The sequence shown here is derived from an EMBL/GenBank/DDBJ whole genome shotgun (WGS) entry which is preliminary data.</text>
</comment>
<reference evidence="1" key="1">
    <citation type="journal article" date="2022" name="Int. J. Mol. Sci.">
        <title>Draft Genome of Tanacetum Coccineum: Genomic Comparison of Closely Related Tanacetum-Family Plants.</title>
        <authorList>
            <person name="Yamashiro T."/>
            <person name="Shiraishi A."/>
            <person name="Nakayama K."/>
            <person name="Satake H."/>
        </authorList>
    </citation>
    <scope>NUCLEOTIDE SEQUENCE</scope>
</reference>
<gene>
    <name evidence="1" type="ORF">Tco_1028962</name>
</gene>
<sequence length="550" mass="62882">MAALKFASSHNMVAFLDKPTESDGFKQIVDCLNIHPIKHALMVNPTIYTACIEQFWATTKVKTINGEVQIQALVDKKKVIITDTSVRSDLQLEDAKGTKCLSNATIFEQLALMGAKTIAWNKFTSTMASAFIYLATNQKFNFSKYIFYNMVKNLEGGIKILMFPRFVQVLLDKKVEGMSKHKEIYVTPSHTKNVFANMKRQGKDFFSRDTPLFPMMIVQAQEQVEPVTNDTENVASVPTHSNDLLLSERVKKLEKKGGSRTYRLRRLYKVGRSARVVSSKDEGLGDQEDASKQRKKINEIDKDAEVTLVYETQGRYGDNLIFDTGVLDNEQDMAEKEAKGKGKAKMVEPEKPLKKKDQIMFDKELEQEVAKKQKIDDDQEEAEMKRHMGIVLDKEEIAVDAIPLATKPPIIVDWKIIKEGKIGYFQIIRADGSSKGYSSMIQMLQSIDREDLEALWKLVKAKHGLTRPEEAYERVLWGNLKVMFEPDVEFEKKYPLTPATITGMLNKKLQADHWNEMCYQLLKLITKQLQNPRSFKSIFLVMVKTFNEET</sequence>
<reference evidence="1" key="2">
    <citation type="submission" date="2022-01" db="EMBL/GenBank/DDBJ databases">
        <authorList>
            <person name="Yamashiro T."/>
            <person name="Shiraishi A."/>
            <person name="Satake H."/>
            <person name="Nakayama K."/>
        </authorList>
    </citation>
    <scope>NUCLEOTIDE SEQUENCE</scope>
</reference>
<evidence type="ECO:0008006" key="3">
    <source>
        <dbReference type="Google" id="ProtNLM"/>
    </source>
</evidence>
<name>A0ABQ5G231_9ASTR</name>
<dbReference type="Proteomes" id="UP001151760">
    <property type="component" value="Unassembled WGS sequence"/>
</dbReference>
<organism evidence="1 2">
    <name type="scientific">Tanacetum coccineum</name>
    <dbReference type="NCBI Taxonomy" id="301880"/>
    <lineage>
        <taxon>Eukaryota</taxon>
        <taxon>Viridiplantae</taxon>
        <taxon>Streptophyta</taxon>
        <taxon>Embryophyta</taxon>
        <taxon>Tracheophyta</taxon>
        <taxon>Spermatophyta</taxon>
        <taxon>Magnoliopsida</taxon>
        <taxon>eudicotyledons</taxon>
        <taxon>Gunneridae</taxon>
        <taxon>Pentapetalae</taxon>
        <taxon>asterids</taxon>
        <taxon>campanulids</taxon>
        <taxon>Asterales</taxon>
        <taxon>Asteraceae</taxon>
        <taxon>Asteroideae</taxon>
        <taxon>Anthemideae</taxon>
        <taxon>Anthemidinae</taxon>
        <taxon>Tanacetum</taxon>
    </lineage>
</organism>
<proteinExistence type="predicted"/>
<keyword evidence="2" id="KW-1185">Reference proteome</keyword>